<feature type="region of interest" description="Disordered" evidence="2">
    <location>
        <begin position="207"/>
        <end position="257"/>
    </location>
</feature>
<evidence type="ECO:0000313" key="4">
    <source>
        <dbReference type="Proteomes" id="UP000774617"/>
    </source>
</evidence>
<feature type="compositionally biased region" description="Basic and acidic residues" evidence="2">
    <location>
        <begin position="240"/>
        <end position="250"/>
    </location>
</feature>
<dbReference type="Proteomes" id="UP000774617">
    <property type="component" value="Unassembled WGS sequence"/>
</dbReference>
<evidence type="ECO:0000313" key="3">
    <source>
        <dbReference type="EMBL" id="KAH7028433.1"/>
    </source>
</evidence>
<protein>
    <submittedName>
        <fullName evidence="3">Uncharacterized protein</fullName>
    </submittedName>
</protein>
<gene>
    <name evidence="3" type="ORF">B0J12DRAFT_745556</name>
</gene>
<dbReference type="EMBL" id="JAGTJR010000049">
    <property type="protein sequence ID" value="KAH7028433.1"/>
    <property type="molecule type" value="Genomic_DNA"/>
</dbReference>
<reference evidence="3 4" key="1">
    <citation type="journal article" date="2021" name="Nat. Commun.">
        <title>Genetic determinants of endophytism in the Arabidopsis root mycobiome.</title>
        <authorList>
            <person name="Mesny F."/>
            <person name="Miyauchi S."/>
            <person name="Thiergart T."/>
            <person name="Pickel B."/>
            <person name="Atanasova L."/>
            <person name="Karlsson M."/>
            <person name="Huettel B."/>
            <person name="Barry K.W."/>
            <person name="Haridas S."/>
            <person name="Chen C."/>
            <person name="Bauer D."/>
            <person name="Andreopoulos W."/>
            <person name="Pangilinan J."/>
            <person name="LaButti K."/>
            <person name="Riley R."/>
            <person name="Lipzen A."/>
            <person name="Clum A."/>
            <person name="Drula E."/>
            <person name="Henrissat B."/>
            <person name="Kohler A."/>
            <person name="Grigoriev I.V."/>
            <person name="Martin F.M."/>
            <person name="Hacquard S."/>
        </authorList>
    </citation>
    <scope>NUCLEOTIDE SEQUENCE [LARGE SCALE GENOMIC DNA]</scope>
    <source>
        <strain evidence="3 4">MPI-SDFR-AT-0080</strain>
    </source>
</reference>
<organism evidence="3 4">
    <name type="scientific">Macrophomina phaseolina</name>
    <dbReference type="NCBI Taxonomy" id="35725"/>
    <lineage>
        <taxon>Eukaryota</taxon>
        <taxon>Fungi</taxon>
        <taxon>Dikarya</taxon>
        <taxon>Ascomycota</taxon>
        <taxon>Pezizomycotina</taxon>
        <taxon>Dothideomycetes</taxon>
        <taxon>Dothideomycetes incertae sedis</taxon>
        <taxon>Botryosphaeriales</taxon>
        <taxon>Botryosphaeriaceae</taxon>
        <taxon>Macrophomina</taxon>
    </lineage>
</organism>
<evidence type="ECO:0000256" key="2">
    <source>
        <dbReference type="SAM" id="MobiDB-lite"/>
    </source>
</evidence>
<keyword evidence="4" id="KW-1185">Reference proteome</keyword>
<comment type="caution">
    <text evidence="3">The sequence shown here is derived from an EMBL/GenBank/DDBJ whole genome shotgun (WGS) entry which is preliminary data.</text>
</comment>
<sequence>MSSPALSELFSISTPVIAQWRHQSLDVEYLGCASPHPLLEVFHESRKRHASLKSRVSIGVKGYRKKVKVYLLVSPEHVQRLGLDESNIPEPVRDAFIKSNSSVSADGIVRLCFSLKQAPVVLGPPDIDVLEPKTTTSGSLLNALHSLARASTFSFHIPRDSIPLSRLESLCADFSSGTFSLCEGEIESLYLGKGAKVIEQHNAAAESPPSYDELALSSPPPRSSYASPQRASSGKRRRRTSDVAGRRDDDWTAAGPEQLDALRKQIGEMREDVNAASASLAGRQHLTNCLDGFATQISSLWDHVSSMEERIQKKIRDDLTQRFEARITETKDHLLEHVEERLGEVQQEIEDEAYERLEEAKDEMDEVLHVKLDDRLLDVKLELQQSVKEELETVEDTIRADLRNAL</sequence>
<feature type="coiled-coil region" evidence="1">
    <location>
        <begin position="335"/>
        <end position="370"/>
    </location>
</feature>
<accession>A0ABQ8FV08</accession>
<feature type="compositionally biased region" description="Low complexity" evidence="2">
    <location>
        <begin position="223"/>
        <end position="232"/>
    </location>
</feature>
<name>A0ABQ8FV08_9PEZI</name>
<proteinExistence type="predicted"/>
<keyword evidence="1" id="KW-0175">Coiled coil</keyword>
<evidence type="ECO:0000256" key="1">
    <source>
        <dbReference type="SAM" id="Coils"/>
    </source>
</evidence>